<dbReference type="InterPro" id="IPR007324">
    <property type="entry name" value="Sugar-bd_dom_put"/>
</dbReference>
<dbReference type="Gene3D" id="1.10.10.60">
    <property type="entry name" value="Homeodomain-like"/>
    <property type="match status" value="1"/>
</dbReference>
<accession>A0ABW2Q690</accession>
<comment type="caution">
    <text evidence="6">The sequence shown here is derived from an EMBL/GenBank/DDBJ whole genome shotgun (WGS) entry which is preliminary data.</text>
</comment>
<dbReference type="Proteomes" id="UP001596455">
    <property type="component" value="Unassembled WGS sequence"/>
</dbReference>
<gene>
    <name evidence="6" type="ORF">ACFQQL_07850</name>
</gene>
<comment type="similarity">
    <text evidence="1">Belongs to the SorC transcriptional regulatory family.</text>
</comment>
<dbReference type="Pfam" id="PF04198">
    <property type="entry name" value="Sugar-bind"/>
    <property type="match status" value="1"/>
</dbReference>
<reference evidence="7" key="1">
    <citation type="journal article" date="2019" name="Int. J. Syst. Evol. Microbiol.">
        <title>The Global Catalogue of Microorganisms (GCM) 10K type strain sequencing project: providing services to taxonomists for standard genome sequencing and annotation.</title>
        <authorList>
            <consortium name="The Broad Institute Genomics Platform"/>
            <consortium name="The Broad Institute Genome Sequencing Center for Infectious Disease"/>
            <person name="Wu L."/>
            <person name="Ma J."/>
        </authorList>
    </citation>
    <scope>NUCLEOTIDE SEQUENCE [LARGE SCALE GENOMIC DNA]</scope>
    <source>
        <strain evidence="7">JCM 1490</strain>
    </source>
</reference>
<protein>
    <submittedName>
        <fullName evidence="6">Sugar-binding domain-containing protein</fullName>
    </submittedName>
</protein>
<evidence type="ECO:0000256" key="4">
    <source>
        <dbReference type="ARBA" id="ARBA00023163"/>
    </source>
</evidence>
<dbReference type="InterPro" id="IPR051054">
    <property type="entry name" value="SorC_transcr_regulators"/>
</dbReference>
<dbReference type="EMBL" id="JBHTCQ010000001">
    <property type="protein sequence ID" value="MFC7405020.1"/>
    <property type="molecule type" value="Genomic_DNA"/>
</dbReference>
<evidence type="ECO:0000256" key="3">
    <source>
        <dbReference type="ARBA" id="ARBA00023125"/>
    </source>
</evidence>
<name>A0ABW2Q690_9MICO</name>
<organism evidence="6 7">
    <name type="scientific">Georgenia alba</name>
    <dbReference type="NCBI Taxonomy" id="2233858"/>
    <lineage>
        <taxon>Bacteria</taxon>
        <taxon>Bacillati</taxon>
        <taxon>Actinomycetota</taxon>
        <taxon>Actinomycetes</taxon>
        <taxon>Micrococcales</taxon>
        <taxon>Bogoriellaceae</taxon>
        <taxon>Georgenia</taxon>
    </lineage>
</organism>
<feature type="domain" description="Sugar-binding" evidence="5">
    <location>
        <begin position="67"/>
        <end position="305"/>
    </location>
</feature>
<dbReference type="PANTHER" id="PTHR34294:SF1">
    <property type="entry name" value="TRANSCRIPTIONAL REGULATOR LSRR"/>
    <property type="match status" value="1"/>
</dbReference>
<sequence length="312" mass="32163">MSDPDETRLLVELSRDHYLAGRSKVEIAQDRGLSRFQVARLLERARALGVVRIEVAVPPHLDLPRARRLAARLGAAAVVVAESADDPAVTRENVARELAGVIGSRVVRGGCLGLAWSRTVEAAVGHLPALPSCDVVQLSGALPVAGGDHGYGIHYRFAAMPGVRTWPLLAPLVVGDATTAEALRGEPEIAAALRRAGDLDVAVVEVCPWSAQGADLYGRVPAADRDAAAAAGAVAECAGRLLDPDGRPVAAAFDARVLAAQVDQLVRTPEVIAAGQGAAAAPGLRAAVAGGLARILVMDDSAAAGLERLLEA</sequence>
<proteinExistence type="inferred from homology"/>
<dbReference type="PANTHER" id="PTHR34294">
    <property type="entry name" value="TRANSCRIPTIONAL REGULATOR-RELATED"/>
    <property type="match status" value="1"/>
</dbReference>
<evidence type="ECO:0000259" key="5">
    <source>
        <dbReference type="Pfam" id="PF04198"/>
    </source>
</evidence>
<evidence type="ECO:0000256" key="1">
    <source>
        <dbReference type="ARBA" id="ARBA00010466"/>
    </source>
</evidence>
<keyword evidence="3" id="KW-0238">DNA-binding</keyword>
<dbReference type="SUPFAM" id="SSF100950">
    <property type="entry name" value="NagB/RpiA/CoA transferase-like"/>
    <property type="match status" value="1"/>
</dbReference>
<keyword evidence="7" id="KW-1185">Reference proteome</keyword>
<evidence type="ECO:0000313" key="6">
    <source>
        <dbReference type="EMBL" id="MFC7405020.1"/>
    </source>
</evidence>
<dbReference type="InterPro" id="IPR037171">
    <property type="entry name" value="NagB/RpiA_transferase-like"/>
</dbReference>
<keyword evidence="2" id="KW-0805">Transcription regulation</keyword>
<dbReference type="RefSeq" id="WP_382392963.1">
    <property type="nucleotide sequence ID" value="NZ_JBHTCQ010000001.1"/>
</dbReference>
<dbReference type="Gene3D" id="3.40.50.1360">
    <property type="match status" value="1"/>
</dbReference>
<keyword evidence="4" id="KW-0804">Transcription</keyword>
<evidence type="ECO:0000256" key="2">
    <source>
        <dbReference type="ARBA" id="ARBA00023015"/>
    </source>
</evidence>
<evidence type="ECO:0000313" key="7">
    <source>
        <dbReference type="Proteomes" id="UP001596455"/>
    </source>
</evidence>